<protein>
    <submittedName>
        <fullName evidence="2">Uncharacterized protein</fullName>
    </submittedName>
</protein>
<comment type="caution">
    <text evidence="2">The sequence shown here is derived from an EMBL/GenBank/DDBJ whole genome shotgun (WGS) entry which is preliminary data.</text>
</comment>
<evidence type="ECO:0000313" key="3">
    <source>
        <dbReference type="Proteomes" id="UP001223586"/>
    </source>
</evidence>
<reference evidence="2 3" key="1">
    <citation type="submission" date="2023-07" db="EMBL/GenBank/DDBJ databases">
        <title>Genomic Encyclopedia of Type Strains, Phase IV (KMG-IV): sequencing the most valuable type-strain genomes for metagenomic binning, comparative biology and taxonomic classification.</title>
        <authorList>
            <person name="Goeker M."/>
        </authorList>
    </citation>
    <scope>NUCLEOTIDE SEQUENCE [LARGE SCALE GENOMIC DNA]</scope>
    <source>
        <strain evidence="2 3">DSM 23837</strain>
    </source>
</reference>
<dbReference type="EMBL" id="JAUSTT010000003">
    <property type="protein sequence ID" value="MDQ0174919.1"/>
    <property type="molecule type" value="Genomic_DNA"/>
</dbReference>
<evidence type="ECO:0000313" key="2">
    <source>
        <dbReference type="EMBL" id="MDQ0174919.1"/>
    </source>
</evidence>
<name>A0ABT9WP85_9BACI</name>
<feature type="chain" id="PRO_5045881313" evidence="1">
    <location>
        <begin position="24"/>
        <end position="55"/>
    </location>
</feature>
<keyword evidence="1" id="KW-0732">Signal</keyword>
<sequence>MKTKYLFFILSLVTVIASSTFFSTDDQGTYLLADKMITCYNLDTTLIDISIRDIM</sequence>
<dbReference type="RefSeq" id="WP_307226793.1">
    <property type="nucleotide sequence ID" value="NZ_JAUSTT010000003.1"/>
</dbReference>
<dbReference type="Proteomes" id="UP001223586">
    <property type="component" value="Unassembled WGS sequence"/>
</dbReference>
<organism evidence="2 3">
    <name type="scientific">Bacillus chungangensis</name>
    <dbReference type="NCBI Taxonomy" id="587633"/>
    <lineage>
        <taxon>Bacteria</taxon>
        <taxon>Bacillati</taxon>
        <taxon>Bacillota</taxon>
        <taxon>Bacilli</taxon>
        <taxon>Bacillales</taxon>
        <taxon>Bacillaceae</taxon>
        <taxon>Bacillus</taxon>
    </lineage>
</organism>
<evidence type="ECO:0000256" key="1">
    <source>
        <dbReference type="SAM" id="SignalP"/>
    </source>
</evidence>
<keyword evidence="3" id="KW-1185">Reference proteome</keyword>
<accession>A0ABT9WP85</accession>
<proteinExistence type="predicted"/>
<feature type="signal peptide" evidence="1">
    <location>
        <begin position="1"/>
        <end position="23"/>
    </location>
</feature>
<gene>
    <name evidence="2" type="ORF">J2S08_000753</name>
</gene>